<dbReference type="InterPro" id="IPR011598">
    <property type="entry name" value="bHLH_dom"/>
</dbReference>
<organism evidence="7">
    <name type="scientific">Sesamum radiatum</name>
    <name type="common">Black benniseed</name>
    <dbReference type="NCBI Taxonomy" id="300843"/>
    <lineage>
        <taxon>Eukaryota</taxon>
        <taxon>Viridiplantae</taxon>
        <taxon>Streptophyta</taxon>
        <taxon>Embryophyta</taxon>
        <taxon>Tracheophyta</taxon>
        <taxon>Spermatophyta</taxon>
        <taxon>Magnoliopsida</taxon>
        <taxon>eudicotyledons</taxon>
        <taxon>Gunneridae</taxon>
        <taxon>Pentapetalae</taxon>
        <taxon>asterids</taxon>
        <taxon>lamiids</taxon>
        <taxon>Lamiales</taxon>
        <taxon>Pedaliaceae</taxon>
        <taxon>Sesamum</taxon>
    </lineage>
</organism>
<comment type="subcellular location">
    <subcellularLocation>
        <location evidence="1">Nucleus</location>
    </subcellularLocation>
</comment>
<dbReference type="PANTHER" id="PTHR45844">
    <property type="entry name" value="TRANSCRIPTION FACTOR BHLH30"/>
    <property type="match status" value="1"/>
</dbReference>
<dbReference type="Pfam" id="PF00010">
    <property type="entry name" value="HLH"/>
    <property type="match status" value="1"/>
</dbReference>
<dbReference type="InterPro" id="IPR036638">
    <property type="entry name" value="HLH_DNA-bd_sf"/>
</dbReference>
<dbReference type="AlphaFoldDB" id="A0AAW2KFN3"/>
<reference evidence="7" key="2">
    <citation type="journal article" date="2024" name="Plant">
        <title>Genomic evolution and insights into agronomic trait innovations of Sesamum species.</title>
        <authorList>
            <person name="Miao H."/>
            <person name="Wang L."/>
            <person name="Qu L."/>
            <person name="Liu H."/>
            <person name="Sun Y."/>
            <person name="Le M."/>
            <person name="Wang Q."/>
            <person name="Wei S."/>
            <person name="Zheng Y."/>
            <person name="Lin W."/>
            <person name="Duan Y."/>
            <person name="Cao H."/>
            <person name="Xiong S."/>
            <person name="Wang X."/>
            <person name="Wei L."/>
            <person name="Li C."/>
            <person name="Ma Q."/>
            <person name="Ju M."/>
            <person name="Zhao R."/>
            <person name="Li G."/>
            <person name="Mu C."/>
            <person name="Tian Q."/>
            <person name="Mei H."/>
            <person name="Zhang T."/>
            <person name="Gao T."/>
            <person name="Zhang H."/>
        </authorList>
    </citation>
    <scope>NUCLEOTIDE SEQUENCE</scope>
    <source>
        <strain evidence="7">G02</strain>
    </source>
</reference>
<comment type="caution">
    <text evidence="7">The sequence shown here is derived from an EMBL/GenBank/DDBJ whole genome shotgun (WGS) entry which is preliminary data.</text>
</comment>
<evidence type="ECO:0000259" key="6">
    <source>
        <dbReference type="PROSITE" id="PS50888"/>
    </source>
</evidence>
<protein>
    <submittedName>
        <fullName evidence="7">Transcription factor</fullName>
    </submittedName>
</protein>
<accession>A0AAW2KFN3</accession>
<evidence type="ECO:0000256" key="2">
    <source>
        <dbReference type="ARBA" id="ARBA00023015"/>
    </source>
</evidence>
<evidence type="ECO:0000256" key="4">
    <source>
        <dbReference type="ARBA" id="ARBA00023163"/>
    </source>
</evidence>
<evidence type="ECO:0000256" key="5">
    <source>
        <dbReference type="ARBA" id="ARBA00023242"/>
    </source>
</evidence>
<sequence length="324" mass="36120">MFTSYRKIGRRIRAYQELLKKVFLSAEEMSPSPNLNAVVIYKMLWATKYGPRLHSCAGQFPTPRRSTNSNTIFIIQAHNSAHALAVARNLSGISENQEYGPMSVKQTLVLDGEKGKLVMKASERMGKKIVVSESKTMAALKSHSEGERRRRERINAHLATLRGLLPISGKMDKATLLAQVISEVKQLKKTARRASEGLHIPMDTNQVQVEKLEDNADDGSVLLRASLCCDYTPDLLSNVKQAINDLPWQLLKCEISTLGGRVKIVFLITASEEKNCGSTAAEELHFSTIRATLSNILDKVSASVEYAQEICFPQKRRRVSYVNS</sequence>
<evidence type="ECO:0000256" key="3">
    <source>
        <dbReference type="ARBA" id="ARBA00023125"/>
    </source>
</evidence>
<dbReference type="Gene3D" id="4.10.280.10">
    <property type="entry name" value="Helix-loop-helix DNA-binding domain"/>
    <property type="match status" value="1"/>
</dbReference>
<dbReference type="PANTHER" id="PTHR45844:SF9">
    <property type="entry name" value="OS09G0463900 PROTEIN"/>
    <property type="match status" value="1"/>
</dbReference>
<dbReference type="GO" id="GO:0003677">
    <property type="term" value="F:DNA binding"/>
    <property type="evidence" value="ECO:0007669"/>
    <property type="project" value="UniProtKB-KW"/>
</dbReference>
<dbReference type="GO" id="GO:0005634">
    <property type="term" value="C:nucleus"/>
    <property type="evidence" value="ECO:0007669"/>
    <property type="project" value="UniProtKB-SubCell"/>
</dbReference>
<name>A0AAW2KFN3_SESRA</name>
<dbReference type="GO" id="GO:0046983">
    <property type="term" value="F:protein dimerization activity"/>
    <property type="evidence" value="ECO:0007669"/>
    <property type="project" value="InterPro"/>
</dbReference>
<keyword evidence="4" id="KW-0804">Transcription</keyword>
<proteinExistence type="predicted"/>
<evidence type="ECO:0000313" key="7">
    <source>
        <dbReference type="EMBL" id="KAL0305644.1"/>
    </source>
</evidence>
<dbReference type="EMBL" id="JACGWJ010000028">
    <property type="protein sequence ID" value="KAL0305644.1"/>
    <property type="molecule type" value="Genomic_DNA"/>
</dbReference>
<keyword evidence="3" id="KW-0238">DNA-binding</keyword>
<dbReference type="GO" id="GO:0003700">
    <property type="term" value="F:DNA-binding transcription factor activity"/>
    <property type="evidence" value="ECO:0007669"/>
    <property type="project" value="InterPro"/>
</dbReference>
<evidence type="ECO:0000256" key="1">
    <source>
        <dbReference type="ARBA" id="ARBA00004123"/>
    </source>
</evidence>
<keyword evidence="5" id="KW-0539">Nucleus</keyword>
<dbReference type="InterPro" id="IPR045847">
    <property type="entry name" value="AIG1-like"/>
</dbReference>
<dbReference type="PROSITE" id="PS50888">
    <property type="entry name" value="BHLH"/>
    <property type="match status" value="1"/>
</dbReference>
<reference evidence="7" key="1">
    <citation type="submission" date="2020-06" db="EMBL/GenBank/DDBJ databases">
        <authorList>
            <person name="Li T."/>
            <person name="Hu X."/>
            <person name="Zhang T."/>
            <person name="Song X."/>
            <person name="Zhang H."/>
            <person name="Dai N."/>
            <person name="Sheng W."/>
            <person name="Hou X."/>
            <person name="Wei L."/>
        </authorList>
    </citation>
    <scope>NUCLEOTIDE SEQUENCE</scope>
    <source>
        <strain evidence="7">G02</strain>
        <tissue evidence="7">Leaf</tissue>
    </source>
</reference>
<gene>
    <name evidence="7" type="ORF">Sradi_5981700</name>
</gene>
<feature type="domain" description="BHLH" evidence="6">
    <location>
        <begin position="138"/>
        <end position="187"/>
    </location>
</feature>
<dbReference type="SMART" id="SM00353">
    <property type="entry name" value="HLH"/>
    <property type="match status" value="1"/>
</dbReference>
<dbReference type="SUPFAM" id="SSF47459">
    <property type="entry name" value="HLH, helix-loop-helix DNA-binding domain"/>
    <property type="match status" value="1"/>
</dbReference>
<keyword evidence="2" id="KW-0805">Transcription regulation</keyword>